<gene>
    <name evidence="2" type="ORF">M9458_051519</name>
</gene>
<feature type="compositionally biased region" description="Basic and acidic residues" evidence="1">
    <location>
        <begin position="32"/>
        <end position="41"/>
    </location>
</feature>
<evidence type="ECO:0000313" key="3">
    <source>
        <dbReference type="Proteomes" id="UP001529510"/>
    </source>
</evidence>
<proteinExistence type="predicted"/>
<accession>A0ABD0MWJ7</accession>
<feature type="region of interest" description="Disordered" evidence="1">
    <location>
        <begin position="244"/>
        <end position="292"/>
    </location>
</feature>
<feature type="compositionally biased region" description="Low complexity" evidence="1">
    <location>
        <begin position="217"/>
        <end position="228"/>
    </location>
</feature>
<feature type="region of interest" description="Disordered" evidence="1">
    <location>
        <begin position="1"/>
        <end position="41"/>
    </location>
</feature>
<evidence type="ECO:0000256" key="1">
    <source>
        <dbReference type="SAM" id="MobiDB-lite"/>
    </source>
</evidence>
<dbReference type="AlphaFoldDB" id="A0ABD0MWJ7"/>
<feature type="compositionally biased region" description="Basic and acidic residues" evidence="1">
    <location>
        <begin position="190"/>
        <end position="199"/>
    </location>
</feature>
<evidence type="ECO:0000313" key="2">
    <source>
        <dbReference type="EMBL" id="KAL0153192.1"/>
    </source>
</evidence>
<dbReference type="EMBL" id="JAMKFB020000130">
    <property type="protein sequence ID" value="KAL0153192.1"/>
    <property type="molecule type" value="Genomic_DNA"/>
</dbReference>
<dbReference type="Proteomes" id="UP001529510">
    <property type="component" value="Unassembled WGS sequence"/>
</dbReference>
<keyword evidence="3" id="KW-1185">Reference proteome</keyword>
<comment type="caution">
    <text evidence="2">The sequence shown here is derived from an EMBL/GenBank/DDBJ whole genome shotgun (WGS) entry which is preliminary data.</text>
</comment>
<reference evidence="2 3" key="1">
    <citation type="submission" date="2024-05" db="EMBL/GenBank/DDBJ databases">
        <title>Genome sequencing and assembly of Indian major carp, Cirrhinus mrigala (Hamilton, 1822).</title>
        <authorList>
            <person name="Mohindra V."/>
            <person name="Chowdhury L.M."/>
            <person name="Lal K."/>
            <person name="Jena J.K."/>
        </authorList>
    </citation>
    <scope>NUCLEOTIDE SEQUENCE [LARGE SCALE GENOMIC DNA]</scope>
    <source>
        <strain evidence="2">CM1030</strain>
        <tissue evidence="2">Blood</tissue>
    </source>
</reference>
<feature type="compositionally biased region" description="Low complexity" evidence="1">
    <location>
        <begin position="201"/>
        <end position="210"/>
    </location>
</feature>
<protein>
    <submittedName>
        <fullName evidence="2">Uncharacterized protein</fullName>
    </submittedName>
</protein>
<sequence>MGKGSLCWRGITESPPLGVTPGTQATTVQEGRGTEAKRGGMEGQVRAEEVGLDHGAVTDSEALEDLDHGAVADSGTLEDLGCGAVADSGTLEDLGRGAVADSGTLEDLGRGALEQKSTIFDSEEPGTMAGQAEQAEQEAMAGQAEQGAMAGQTGQAEQGAMAGQTEQAEQTEQTGAKIPTVEQMTSIAEQRAESSKEDAAPLEGSAAGAATSGGIGADSSSDDTSGTDSWSVVAEVLQHMLTPQEALAQTRGQDPRTNEASGADMWSNEASGADLWPDEASGADSWSDEASGEQCVAHTLKMAITMTSSTEDSVMPAGLQGVEAVGLESMGSAWLGSVAKT</sequence>
<organism evidence="2 3">
    <name type="scientific">Cirrhinus mrigala</name>
    <name type="common">Mrigala</name>
    <dbReference type="NCBI Taxonomy" id="683832"/>
    <lineage>
        <taxon>Eukaryota</taxon>
        <taxon>Metazoa</taxon>
        <taxon>Chordata</taxon>
        <taxon>Craniata</taxon>
        <taxon>Vertebrata</taxon>
        <taxon>Euteleostomi</taxon>
        <taxon>Actinopterygii</taxon>
        <taxon>Neopterygii</taxon>
        <taxon>Teleostei</taxon>
        <taxon>Ostariophysi</taxon>
        <taxon>Cypriniformes</taxon>
        <taxon>Cyprinidae</taxon>
        <taxon>Labeoninae</taxon>
        <taxon>Labeonini</taxon>
        <taxon>Cirrhinus</taxon>
    </lineage>
</organism>
<feature type="region of interest" description="Disordered" evidence="1">
    <location>
        <begin position="119"/>
        <end position="228"/>
    </location>
</feature>
<feature type="compositionally biased region" description="Low complexity" evidence="1">
    <location>
        <begin position="126"/>
        <end position="176"/>
    </location>
</feature>
<name>A0ABD0MWJ7_CIRMR</name>